<dbReference type="GO" id="GO:0006388">
    <property type="term" value="P:tRNA splicing, via endonucleolytic cleavage and ligation"/>
    <property type="evidence" value="ECO:0007669"/>
    <property type="project" value="InterPro"/>
</dbReference>
<comment type="caution">
    <text evidence="2">The sequence shown here is derived from an EMBL/GenBank/DDBJ whole genome shotgun (WGS) entry which is preliminary data.</text>
</comment>
<dbReference type="PANTHER" id="PTHR32004:SF1">
    <property type="entry name" value="TRNA LIGASE"/>
    <property type="match status" value="1"/>
</dbReference>
<accession>A0A1A0HCF6</accession>
<dbReference type="GO" id="GO:0005524">
    <property type="term" value="F:ATP binding"/>
    <property type="evidence" value="ECO:0007669"/>
    <property type="project" value="InterPro"/>
</dbReference>
<sequence>MTKILFVPISIVGCGKSTVFRTLRLLYPGLVHIENDRSESKAAFYGEIASALSDPSVDAVLLDRNNHLHMHRKDIVENFKGENVTLVALLFVPKGTLAQQMRGHVLGRIALRGDNHPQVKSKSDFGKAKMIVNSFVRNFAPYDAEDPVDGQFDYVVEMDGSRESSEENVRRIVRFCNGVGLPGGVSVPERSAAETRQELLRSLAYKVDE</sequence>
<dbReference type="PANTHER" id="PTHR32004">
    <property type="entry name" value="TRNA LIGASE"/>
    <property type="match status" value="1"/>
</dbReference>
<dbReference type="GO" id="GO:0005634">
    <property type="term" value="C:nucleus"/>
    <property type="evidence" value="ECO:0007669"/>
    <property type="project" value="TreeGrafter"/>
</dbReference>
<proteinExistence type="predicted"/>
<dbReference type="Proteomes" id="UP000092555">
    <property type="component" value="Unassembled WGS sequence"/>
</dbReference>
<dbReference type="InterPro" id="IPR015966">
    <property type="entry name" value="tRNA_lig_kin_fungi"/>
</dbReference>
<feature type="domain" description="tRNA ligase kinase" evidence="1">
    <location>
        <begin position="5"/>
        <end position="159"/>
    </location>
</feature>
<dbReference type="InterPro" id="IPR027417">
    <property type="entry name" value="P-loop_NTPase"/>
</dbReference>
<dbReference type="GO" id="GO:0003972">
    <property type="term" value="F:RNA ligase (ATP) activity"/>
    <property type="evidence" value="ECO:0007669"/>
    <property type="project" value="InterPro"/>
</dbReference>
<reference evidence="2 3" key="1">
    <citation type="submission" date="2016-05" db="EMBL/GenBank/DDBJ databases">
        <title>Comparative genomics of biotechnologically important yeasts.</title>
        <authorList>
            <consortium name="DOE Joint Genome Institute"/>
            <person name="Riley R."/>
            <person name="Haridas S."/>
            <person name="Wolfe K.H."/>
            <person name="Lopes M.R."/>
            <person name="Hittinger C.T."/>
            <person name="Goker M."/>
            <person name="Salamov A."/>
            <person name="Wisecaver J."/>
            <person name="Long T.M."/>
            <person name="Aerts A.L."/>
            <person name="Barry K."/>
            <person name="Choi C."/>
            <person name="Clum A."/>
            <person name="Coughlan A.Y."/>
            <person name="Deshpande S."/>
            <person name="Douglass A.P."/>
            <person name="Hanson S.J."/>
            <person name="Klenk H.-P."/>
            <person name="LaButti K."/>
            <person name="Lapidus A."/>
            <person name="Lindquist E."/>
            <person name="Lipzen A."/>
            <person name="Meier-kolthoff J.P."/>
            <person name="Ohm R.A."/>
            <person name="Otillar R.P."/>
            <person name="Pangilinan J."/>
            <person name="Peng Y."/>
            <person name="Rokas A."/>
            <person name="Rosa C.A."/>
            <person name="Scheuner C."/>
            <person name="Sibirny A.A."/>
            <person name="Slot J.C."/>
            <person name="Stielow J.B."/>
            <person name="Sun H."/>
            <person name="Kurtzman C.P."/>
            <person name="Blackwell M."/>
            <person name="Grigoriev I.V."/>
            <person name="Jeffries T.W."/>
        </authorList>
    </citation>
    <scope>NUCLEOTIDE SEQUENCE [LARGE SCALE GENOMIC DNA]</scope>
    <source>
        <strain evidence="2 3">NRRL YB-4993</strain>
    </source>
</reference>
<dbReference type="AlphaFoldDB" id="A0A1A0HCF6"/>
<keyword evidence="3" id="KW-1185">Reference proteome</keyword>
<evidence type="ECO:0000259" key="1">
    <source>
        <dbReference type="Pfam" id="PF08303"/>
    </source>
</evidence>
<dbReference type="Gene3D" id="3.40.50.300">
    <property type="entry name" value="P-loop containing nucleotide triphosphate hydrolases"/>
    <property type="match status" value="1"/>
</dbReference>
<dbReference type="SUPFAM" id="SSF52540">
    <property type="entry name" value="P-loop containing nucleoside triphosphate hydrolases"/>
    <property type="match status" value="1"/>
</dbReference>
<evidence type="ECO:0000313" key="3">
    <source>
        <dbReference type="Proteomes" id="UP000092555"/>
    </source>
</evidence>
<protein>
    <recommendedName>
        <fullName evidence="1">tRNA ligase kinase domain-containing protein</fullName>
    </recommendedName>
</protein>
<dbReference type="RefSeq" id="XP_018712290.1">
    <property type="nucleotide sequence ID" value="XM_018855218.1"/>
</dbReference>
<evidence type="ECO:0000313" key="2">
    <source>
        <dbReference type="EMBL" id="OBA21794.1"/>
    </source>
</evidence>
<dbReference type="Pfam" id="PF08303">
    <property type="entry name" value="tRNA_lig_kinase"/>
    <property type="match status" value="1"/>
</dbReference>
<name>A0A1A0HCF6_9ASCO</name>
<dbReference type="GeneID" id="30028194"/>
<organism evidence="2 3">
    <name type="scientific">Metschnikowia bicuspidata var. bicuspidata NRRL YB-4993</name>
    <dbReference type="NCBI Taxonomy" id="869754"/>
    <lineage>
        <taxon>Eukaryota</taxon>
        <taxon>Fungi</taxon>
        <taxon>Dikarya</taxon>
        <taxon>Ascomycota</taxon>
        <taxon>Saccharomycotina</taxon>
        <taxon>Pichiomycetes</taxon>
        <taxon>Metschnikowiaceae</taxon>
        <taxon>Metschnikowia</taxon>
    </lineage>
</organism>
<dbReference type="EMBL" id="LXTC01000002">
    <property type="protein sequence ID" value="OBA21794.1"/>
    <property type="molecule type" value="Genomic_DNA"/>
</dbReference>
<gene>
    <name evidence="2" type="ORF">METBIDRAFT_229062</name>
</gene>
<dbReference type="OrthoDB" id="276239at2759"/>